<dbReference type="Proteomes" id="UP000050761">
    <property type="component" value="Unassembled WGS sequence"/>
</dbReference>
<organism evidence="1 2">
    <name type="scientific">Heligmosomoides polygyrus</name>
    <name type="common">Parasitic roundworm</name>
    <dbReference type="NCBI Taxonomy" id="6339"/>
    <lineage>
        <taxon>Eukaryota</taxon>
        <taxon>Metazoa</taxon>
        <taxon>Ecdysozoa</taxon>
        <taxon>Nematoda</taxon>
        <taxon>Chromadorea</taxon>
        <taxon>Rhabditida</taxon>
        <taxon>Rhabditina</taxon>
        <taxon>Rhabditomorpha</taxon>
        <taxon>Strongyloidea</taxon>
        <taxon>Heligmosomidae</taxon>
        <taxon>Heligmosomoides</taxon>
    </lineage>
</organism>
<name>A0A183F3X4_HELPZ</name>
<dbReference type="WBParaSite" id="HPBE_0000086601-mRNA-1">
    <property type="protein sequence ID" value="HPBE_0000086601-mRNA-1"/>
    <property type="gene ID" value="HPBE_0000086601"/>
</dbReference>
<evidence type="ECO:0000313" key="2">
    <source>
        <dbReference type="WBParaSite" id="HPBE_0000086601-mRNA-1"/>
    </source>
</evidence>
<dbReference type="AlphaFoldDB" id="A0A183F3X4"/>
<reference evidence="2" key="1">
    <citation type="submission" date="2019-09" db="UniProtKB">
        <authorList>
            <consortium name="WormBaseParasite"/>
        </authorList>
    </citation>
    <scope>IDENTIFICATION</scope>
</reference>
<protein>
    <submittedName>
        <fullName evidence="2">CUB domain-containing protein</fullName>
    </submittedName>
</protein>
<evidence type="ECO:0000313" key="1">
    <source>
        <dbReference type="Proteomes" id="UP000050761"/>
    </source>
</evidence>
<sequence>LDHRRQTYAALDVSDRSLLTEGSPVTSSACDLLSCDFTNSTCGYTNYVNDSMRLSDGAEFSACFLFVGTDSSTLGMATYILQSPEFSLTRDMTLSFDVYRRSNEITLQVMGGTACKLHARPCSEHNNSEKSESFLLETV</sequence>
<dbReference type="SUPFAM" id="SSF49899">
    <property type="entry name" value="Concanavalin A-like lectins/glucanases"/>
    <property type="match status" value="1"/>
</dbReference>
<accession>A0A183F3X4</accession>
<keyword evidence="1" id="KW-1185">Reference proteome</keyword>
<dbReference type="InterPro" id="IPR013320">
    <property type="entry name" value="ConA-like_dom_sf"/>
</dbReference>
<proteinExistence type="predicted"/>